<keyword evidence="2" id="KW-0645">Protease</keyword>
<dbReference type="Proteomes" id="UP000008810">
    <property type="component" value="Chromosome 3"/>
</dbReference>
<evidence type="ECO:0000256" key="2">
    <source>
        <dbReference type="ARBA" id="ARBA00022670"/>
    </source>
</evidence>
<dbReference type="EMBL" id="CM000882">
    <property type="protein sequence ID" value="PNT66396.1"/>
    <property type="molecule type" value="Genomic_DNA"/>
</dbReference>
<feature type="domain" description="Ubiquitin-like protease family profile" evidence="5">
    <location>
        <begin position="1"/>
        <end position="79"/>
    </location>
</feature>
<evidence type="ECO:0000256" key="1">
    <source>
        <dbReference type="ARBA" id="ARBA00005234"/>
    </source>
</evidence>
<dbReference type="AlphaFoldDB" id="A0A2K2CWI6"/>
<name>A0A2K2CWI6_BRADI</name>
<dbReference type="EnsemblPlants" id="PNT66396">
    <property type="protein sequence ID" value="PNT66396"/>
    <property type="gene ID" value="BRADI_3g11016v3"/>
</dbReference>
<dbReference type="Pfam" id="PF02902">
    <property type="entry name" value="Peptidase_C48"/>
    <property type="match status" value="1"/>
</dbReference>
<dbReference type="Gramene" id="PNT66396">
    <property type="protein sequence ID" value="PNT66396"/>
    <property type="gene ID" value="BRADI_3g11016v3"/>
</dbReference>
<dbReference type="InParanoid" id="A0A2K2CWI6"/>
<evidence type="ECO:0000256" key="3">
    <source>
        <dbReference type="ARBA" id="ARBA00022801"/>
    </source>
</evidence>
<dbReference type="Gene3D" id="3.30.310.130">
    <property type="entry name" value="Ubiquitin-related"/>
    <property type="match status" value="1"/>
</dbReference>
<sequence>MEQIGDLSYMFVPVNPDGVTHWSLTAICMPNEENEQDCRSRNATILHLDSYVGPHDSKEVFMATENFMKRVLRINGDNS</sequence>
<keyword evidence="3" id="KW-0378">Hydrolase</keyword>
<dbReference type="GO" id="GO:0006508">
    <property type="term" value="P:proteolysis"/>
    <property type="evidence" value="ECO:0007669"/>
    <property type="project" value="UniProtKB-KW"/>
</dbReference>
<comment type="similarity">
    <text evidence="1">Belongs to the peptidase C48 family.</text>
</comment>
<dbReference type="GO" id="GO:0016926">
    <property type="term" value="P:protein desumoylation"/>
    <property type="evidence" value="ECO:0007669"/>
    <property type="project" value="UniProtKB-ARBA"/>
</dbReference>
<organism evidence="6">
    <name type="scientific">Brachypodium distachyon</name>
    <name type="common">Purple false brome</name>
    <name type="synonym">Trachynia distachya</name>
    <dbReference type="NCBI Taxonomy" id="15368"/>
    <lineage>
        <taxon>Eukaryota</taxon>
        <taxon>Viridiplantae</taxon>
        <taxon>Streptophyta</taxon>
        <taxon>Embryophyta</taxon>
        <taxon>Tracheophyta</taxon>
        <taxon>Spermatophyta</taxon>
        <taxon>Magnoliopsida</taxon>
        <taxon>Liliopsida</taxon>
        <taxon>Poales</taxon>
        <taxon>Poaceae</taxon>
        <taxon>BOP clade</taxon>
        <taxon>Pooideae</taxon>
        <taxon>Stipodae</taxon>
        <taxon>Brachypodieae</taxon>
        <taxon>Brachypodium</taxon>
    </lineage>
</organism>
<reference evidence="6" key="2">
    <citation type="submission" date="2017-06" db="EMBL/GenBank/DDBJ databases">
        <title>WGS assembly of Brachypodium distachyon.</title>
        <authorList>
            <consortium name="The International Brachypodium Initiative"/>
            <person name="Lucas S."/>
            <person name="Harmon-Smith M."/>
            <person name="Lail K."/>
            <person name="Tice H."/>
            <person name="Grimwood J."/>
            <person name="Bruce D."/>
            <person name="Barry K."/>
            <person name="Shu S."/>
            <person name="Lindquist E."/>
            <person name="Wang M."/>
            <person name="Pitluck S."/>
            <person name="Vogel J.P."/>
            <person name="Garvin D.F."/>
            <person name="Mockler T.C."/>
            <person name="Schmutz J."/>
            <person name="Rokhsar D."/>
            <person name="Bevan M.W."/>
        </authorList>
    </citation>
    <scope>NUCLEOTIDE SEQUENCE</scope>
    <source>
        <strain evidence="6">Bd21</strain>
    </source>
</reference>
<evidence type="ECO:0000313" key="7">
    <source>
        <dbReference type="EnsemblPlants" id="PNT66396"/>
    </source>
</evidence>
<dbReference type="PANTHER" id="PTHR46915">
    <property type="entry name" value="UBIQUITIN-LIKE PROTEASE 4-RELATED"/>
    <property type="match status" value="1"/>
</dbReference>
<dbReference type="PROSITE" id="PS50600">
    <property type="entry name" value="ULP_PROTEASE"/>
    <property type="match status" value="1"/>
</dbReference>
<reference evidence="7" key="3">
    <citation type="submission" date="2018-08" db="UniProtKB">
        <authorList>
            <consortium name="EnsemblPlants"/>
        </authorList>
    </citation>
    <scope>IDENTIFICATION</scope>
    <source>
        <strain evidence="7">cv. Bd21</strain>
    </source>
</reference>
<dbReference type="SUPFAM" id="SSF54001">
    <property type="entry name" value="Cysteine proteinases"/>
    <property type="match status" value="1"/>
</dbReference>
<dbReference type="InterPro" id="IPR003653">
    <property type="entry name" value="Peptidase_C48_C"/>
</dbReference>
<keyword evidence="8" id="KW-1185">Reference proteome</keyword>
<dbReference type="InterPro" id="IPR038765">
    <property type="entry name" value="Papain-like_cys_pep_sf"/>
</dbReference>
<keyword evidence="4" id="KW-0788">Thiol protease</keyword>
<accession>A0A2K2CWI6</accession>
<gene>
    <name evidence="6" type="ORF">BRADI_3g11016v3</name>
</gene>
<proteinExistence type="inferred from homology"/>
<evidence type="ECO:0000313" key="8">
    <source>
        <dbReference type="Proteomes" id="UP000008810"/>
    </source>
</evidence>
<dbReference type="GO" id="GO:0008234">
    <property type="term" value="F:cysteine-type peptidase activity"/>
    <property type="evidence" value="ECO:0007669"/>
    <property type="project" value="UniProtKB-KW"/>
</dbReference>
<evidence type="ECO:0000256" key="4">
    <source>
        <dbReference type="ARBA" id="ARBA00022807"/>
    </source>
</evidence>
<evidence type="ECO:0000313" key="6">
    <source>
        <dbReference type="EMBL" id="PNT66396.1"/>
    </source>
</evidence>
<evidence type="ECO:0000259" key="5">
    <source>
        <dbReference type="PROSITE" id="PS50600"/>
    </source>
</evidence>
<dbReference type="PANTHER" id="PTHR46915:SF2">
    <property type="entry name" value="UBIQUITIN-LIKE PROTEASE 4"/>
    <property type="match status" value="1"/>
</dbReference>
<protein>
    <recommendedName>
        <fullName evidence="5">Ubiquitin-like protease family profile domain-containing protein</fullName>
    </recommendedName>
</protein>
<reference evidence="6 7" key="1">
    <citation type="journal article" date="2010" name="Nature">
        <title>Genome sequencing and analysis of the model grass Brachypodium distachyon.</title>
        <authorList>
            <consortium name="International Brachypodium Initiative"/>
        </authorList>
    </citation>
    <scope>NUCLEOTIDE SEQUENCE [LARGE SCALE GENOMIC DNA]</scope>
    <source>
        <strain evidence="6 7">Bd21</strain>
    </source>
</reference>